<evidence type="ECO:0000313" key="14">
    <source>
        <dbReference type="EMBL" id="BED92240.1"/>
    </source>
</evidence>
<name>A0AA48IB44_9FIRM</name>
<keyword evidence="8 10" id="KW-0472">Membrane</keyword>
<feature type="transmembrane region" description="Helical" evidence="11">
    <location>
        <begin position="214"/>
        <end position="239"/>
    </location>
</feature>
<keyword evidence="9 10" id="KW-0131">Cell cycle</keyword>
<dbReference type="InterPro" id="IPR004513">
    <property type="entry name" value="FtsX"/>
</dbReference>
<comment type="similarity">
    <text evidence="2 10">Belongs to the ABC-4 integral membrane protein family. FtsX subfamily.</text>
</comment>
<evidence type="ECO:0000256" key="10">
    <source>
        <dbReference type="PIRNR" id="PIRNR003097"/>
    </source>
</evidence>
<gene>
    <name evidence="14" type="ORF">CfP315_0847</name>
</gene>
<feature type="transmembrane region" description="Helical" evidence="11">
    <location>
        <begin position="271"/>
        <end position="289"/>
    </location>
</feature>
<dbReference type="PANTHER" id="PTHR47755">
    <property type="entry name" value="CELL DIVISION PROTEIN FTSX"/>
    <property type="match status" value="1"/>
</dbReference>
<proteinExistence type="inferred from homology"/>
<comment type="subcellular location">
    <subcellularLocation>
        <location evidence="1">Cell membrane</location>
        <topology evidence="1">Multi-pass membrane protein</topology>
    </subcellularLocation>
</comment>
<feature type="transmembrane region" description="Helical" evidence="11">
    <location>
        <begin position="20"/>
        <end position="46"/>
    </location>
</feature>
<evidence type="ECO:0000259" key="13">
    <source>
        <dbReference type="Pfam" id="PF18075"/>
    </source>
</evidence>
<keyword evidence="5 10" id="KW-0132">Cell division</keyword>
<dbReference type="PIRSF" id="PIRSF003097">
    <property type="entry name" value="FtsX"/>
    <property type="match status" value="1"/>
</dbReference>
<dbReference type="EMBL" id="AP027924">
    <property type="protein sequence ID" value="BED92240.1"/>
    <property type="molecule type" value="Genomic_DNA"/>
</dbReference>
<dbReference type="GO" id="GO:0051301">
    <property type="term" value="P:cell division"/>
    <property type="evidence" value="ECO:0007669"/>
    <property type="project" value="UniProtKB-KW"/>
</dbReference>
<feature type="transmembrane region" description="Helical" evidence="11">
    <location>
        <begin position="172"/>
        <end position="194"/>
    </location>
</feature>
<dbReference type="InterPro" id="IPR040690">
    <property type="entry name" value="FtsX_ECD"/>
</dbReference>
<dbReference type="Pfam" id="PF02687">
    <property type="entry name" value="FtsX"/>
    <property type="match status" value="1"/>
</dbReference>
<evidence type="ECO:0000256" key="11">
    <source>
        <dbReference type="SAM" id="Phobius"/>
    </source>
</evidence>
<dbReference type="GO" id="GO:0005886">
    <property type="term" value="C:plasma membrane"/>
    <property type="evidence" value="ECO:0007669"/>
    <property type="project" value="UniProtKB-SubCell"/>
</dbReference>
<evidence type="ECO:0000256" key="3">
    <source>
        <dbReference type="ARBA" id="ARBA00021907"/>
    </source>
</evidence>
<evidence type="ECO:0000256" key="5">
    <source>
        <dbReference type="ARBA" id="ARBA00022618"/>
    </source>
</evidence>
<feature type="domain" description="FtsX extracellular" evidence="13">
    <location>
        <begin position="63"/>
        <end position="152"/>
    </location>
</feature>
<evidence type="ECO:0000256" key="6">
    <source>
        <dbReference type="ARBA" id="ARBA00022692"/>
    </source>
</evidence>
<reference evidence="14" key="1">
    <citation type="journal article" date="2023" name="ISME J.">
        <title>Emergence of putative energy parasites within Clostridia revealed by genome analysis of a novel endosymbiotic clade.</title>
        <authorList>
            <person name="Takahashi K."/>
            <person name="Kuwahara H."/>
            <person name="Horikawa Y."/>
            <person name="Izawa K."/>
            <person name="Kato D."/>
            <person name="Inagaki T."/>
            <person name="Yuki M."/>
            <person name="Ohkuma M."/>
            <person name="Hongoh Y."/>
        </authorList>
    </citation>
    <scope>NUCLEOTIDE SEQUENCE</scope>
    <source>
        <strain evidence="14">CfP3-15</strain>
    </source>
</reference>
<dbReference type="InterPro" id="IPR003838">
    <property type="entry name" value="ABC3_permease_C"/>
</dbReference>
<dbReference type="Gene3D" id="3.30.70.3040">
    <property type="match status" value="1"/>
</dbReference>
<evidence type="ECO:0000256" key="1">
    <source>
        <dbReference type="ARBA" id="ARBA00004651"/>
    </source>
</evidence>
<evidence type="ECO:0000256" key="9">
    <source>
        <dbReference type="ARBA" id="ARBA00023306"/>
    </source>
</evidence>
<evidence type="ECO:0000256" key="7">
    <source>
        <dbReference type="ARBA" id="ARBA00022989"/>
    </source>
</evidence>
<comment type="function">
    <text evidence="10">Part of the ABC transporter FtsEX involved in asymmetric cellular division facilitating the initiation of sporulation.</text>
</comment>
<keyword evidence="6 11" id="KW-0812">Transmembrane</keyword>
<protein>
    <recommendedName>
        <fullName evidence="3 10">Cell division protein FtsX</fullName>
    </recommendedName>
</protein>
<keyword evidence="4 10" id="KW-1003">Cell membrane</keyword>
<evidence type="ECO:0000256" key="4">
    <source>
        <dbReference type="ARBA" id="ARBA00022475"/>
    </source>
</evidence>
<organism evidence="14">
    <name type="scientific">Candidatus Improbicoccus pseudotrichonymphae</name>
    <dbReference type="NCBI Taxonomy" id="3033792"/>
    <lineage>
        <taxon>Bacteria</taxon>
        <taxon>Bacillati</taxon>
        <taxon>Bacillota</taxon>
        <taxon>Clostridia</taxon>
        <taxon>Candidatus Improbicoccus</taxon>
    </lineage>
</organism>
<evidence type="ECO:0000256" key="8">
    <source>
        <dbReference type="ARBA" id="ARBA00023136"/>
    </source>
</evidence>
<keyword evidence="7 11" id="KW-1133">Transmembrane helix</keyword>
<dbReference type="AlphaFoldDB" id="A0AA48IB44"/>
<accession>A0AA48IB44</accession>
<feature type="domain" description="ABC3 transporter permease C-terminal" evidence="12">
    <location>
        <begin position="175"/>
        <end position="283"/>
    </location>
</feature>
<dbReference type="Pfam" id="PF18075">
    <property type="entry name" value="FtsX_ECD"/>
    <property type="match status" value="1"/>
</dbReference>
<dbReference type="Proteomes" id="UP001337580">
    <property type="component" value="Chromosome"/>
</dbReference>
<dbReference type="KEGG" id="ips:CfP315_0847"/>
<dbReference type="PANTHER" id="PTHR47755:SF1">
    <property type="entry name" value="CELL DIVISION PROTEIN FTSX"/>
    <property type="match status" value="1"/>
</dbReference>
<evidence type="ECO:0000256" key="2">
    <source>
        <dbReference type="ARBA" id="ARBA00007379"/>
    </source>
</evidence>
<sequence length="296" mass="33844">MLEFCRLFVYLIKEGFKNTWSNILISLISLLTITSCLFIMGISYLVSENIKLYLKNIENKDDIMIFLKTDNHFDSENIREKLCQISNISSCEFYSKDDAVEECLGFLGGSVDEYFQENSNPLPDAFRISMRDLSEYNQTINKIKEIEEVDSVSDHSKIAKQLSNLKKIVNKISVFIIIMLSVISFIIILSTIRTTLRQRSFEMKIMKSIGATNAFIRIPFMIEGMLLGFIASGIAILVLRIVYEKMLVIINNISPFNAISFSSIYPRILLFYLLIGFMFGISSGFVSTFNSKKGRC</sequence>
<evidence type="ECO:0000259" key="12">
    <source>
        <dbReference type="Pfam" id="PF02687"/>
    </source>
</evidence>